<dbReference type="PANTHER" id="PTHR36695:SF12">
    <property type="entry name" value="AGAP008648-PA"/>
    <property type="match status" value="1"/>
</dbReference>
<dbReference type="KEGG" id="bfo:118430167"/>
<dbReference type="InterPro" id="IPR000203">
    <property type="entry name" value="GPS"/>
</dbReference>
<evidence type="ECO:0000256" key="2">
    <source>
        <dbReference type="ARBA" id="ARBA00022692"/>
    </source>
</evidence>
<proteinExistence type="predicted"/>
<evidence type="ECO:0000256" key="1">
    <source>
        <dbReference type="ARBA" id="ARBA00004141"/>
    </source>
</evidence>
<reference evidence="13" key="2">
    <citation type="submission" date="2025-08" db="UniProtKB">
        <authorList>
            <consortium name="RefSeq"/>
        </authorList>
    </citation>
    <scope>IDENTIFICATION</scope>
    <source>
        <strain evidence="13">S238N-H82</strain>
        <tissue evidence="13">Testes</tissue>
    </source>
</reference>
<dbReference type="InterPro" id="IPR004043">
    <property type="entry name" value="LCCL"/>
</dbReference>
<feature type="transmembrane region" description="Helical" evidence="6">
    <location>
        <begin position="2081"/>
        <end position="2104"/>
    </location>
</feature>
<keyword evidence="3 6" id="KW-1133">Transmembrane helix</keyword>
<dbReference type="InterPro" id="IPR046338">
    <property type="entry name" value="GAIN_dom_sf"/>
</dbReference>
<dbReference type="Pfam" id="PF01825">
    <property type="entry name" value="GPS"/>
    <property type="match status" value="1"/>
</dbReference>
<evidence type="ECO:0000259" key="7">
    <source>
        <dbReference type="PROSITE" id="PS50221"/>
    </source>
</evidence>
<dbReference type="Gene3D" id="2.170.130.20">
    <property type="entry name" value="LCCL-like domain"/>
    <property type="match status" value="1"/>
</dbReference>
<feature type="domain" description="GAIN-B" evidence="7">
    <location>
        <begin position="1755"/>
        <end position="1926"/>
    </location>
</feature>
<dbReference type="Pfam" id="PF03815">
    <property type="entry name" value="LCCL"/>
    <property type="match status" value="1"/>
</dbReference>
<dbReference type="Pfam" id="PF00041">
    <property type="entry name" value="fn3"/>
    <property type="match status" value="2"/>
</dbReference>
<feature type="domain" description="Fibronectin type-III" evidence="10">
    <location>
        <begin position="1477"/>
        <end position="1575"/>
    </location>
</feature>
<dbReference type="Gene3D" id="2.60.120.260">
    <property type="entry name" value="Galactose-binding domain-like"/>
    <property type="match status" value="1"/>
</dbReference>
<gene>
    <name evidence="13" type="primary">LOC118430167</name>
</gene>
<feature type="transmembrane region" description="Helical" evidence="6">
    <location>
        <begin position="2041"/>
        <end position="2061"/>
    </location>
</feature>
<evidence type="ECO:0000313" key="13">
    <source>
        <dbReference type="RefSeq" id="XP_035696769.1"/>
    </source>
</evidence>
<dbReference type="GO" id="GO:0007166">
    <property type="term" value="P:cell surface receptor signaling pathway"/>
    <property type="evidence" value="ECO:0007669"/>
    <property type="project" value="InterPro"/>
</dbReference>
<evidence type="ECO:0000256" key="5">
    <source>
        <dbReference type="ARBA" id="ARBA00023157"/>
    </source>
</evidence>
<dbReference type="SUPFAM" id="SSF49785">
    <property type="entry name" value="Galactose-binding domain-like"/>
    <property type="match status" value="1"/>
</dbReference>
<feature type="domain" description="WSC" evidence="11">
    <location>
        <begin position="518"/>
        <end position="612"/>
    </location>
</feature>
<evidence type="ECO:0000313" key="12">
    <source>
        <dbReference type="Proteomes" id="UP000001554"/>
    </source>
</evidence>
<protein>
    <submittedName>
        <fullName evidence="13">Uncharacterized protein LOC118430167</fullName>
    </submittedName>
</protein>
<sequence length="2212" mass="243227">MTEISSSLNEVTKGSRPVPGVRVNLILLLATTVLILGTGAQLTPPCDIRETDTPFSLKWDLPDIAGSRVTFEVQAGEDARILLTAADDLYRYNNGSYAVRIGTAGNTKSRILRNENGKYDTKVETSTNGILSPFEARGFWISWSPDGTVAVGRYNDSVPFMTWVDPEPLPVLYFGYTTGWVGTARWKFCQPAGLGACATRITNDKTYRWDLPPVTEPRVFFEVQVIKNAVLALSEENSYIDNLYIINIGKDGNSNSVIRKRTNGNFRTVASVTTHGILSEHELRGFWITWSGGTIAVGRGGEISPFMSWVDPEPLPILHVGYSVGYNMDKIARWRFCPPAGIGVLLAKADAGTNVTSTDVWTDECTSCSGDENTQTTFELLSAPDNFRSSLFDSWEDEGFDKVQIVFYEGVEAVAEMQFNPQCTNSTSWFHRDAMTESTWGNYLWGMATNLADMNTNLALVGTSSAPSCLTEFAGWTLGIGGVEGHRMCPWMDTVGLQPQFLYARTTSQAAHFSEASELVHLGCYVDYNERILKYERHISSQQTVVHCGYWCRKNGYSLAGVEGGEECYCGTSTHFVDLNSETPSGGCTMPCSGNSEETCGGGWAIDIYQVSAPLTYESVPDYKWDLSPAGGRGRLRFQVKATQEAHVALSAENWETEDMYHVILGTWNNYESELKSQTKSKSTTTSFILSNQEFREFWISWEGDTIEVGMGSDTQPFLTLNEADGPEIRHFGYRTITGSGEWRFDLPAVQGATVGIADRVAIFGRKSPMPLPPCNLVVTNTAHNATLRWELMYSKQQQTGLELYIYPGNYVFLLDANATQFTVDGLSSTTTYTAHVLGAKGIFKGDYVENVFRTDPNPPTNAEIVEVSETSMVLTSSPPEESSVTSYIVMYKERLQNLTGACKVTELQTDCRGLTPGRVYEISMQTVDDSWTERRVSSPVLFTFSTRPLTPTEVHIGTVESTGVTLDVTINDAMVTELHVTFIEHVGSRPESVDTGDCYADSRQFNTETFTVTCPAGCSTIVKSIWGTGVYTENSGICRAAIHDGKITDAGGQVTVYKHPGQDSYLGTQQNGIQSDYWESFGGSFSFTQEWQSWIAVNESMLLHASGGSMESARQALDNNAATYWSPEDLQEGVAFIVIDLQRLWNVSQVMVRSVGNGNNDVTSLTVQVSDIGHPFHWVDMLESNQGQLYNSGPQMFGGFSGVGRYWKIGLQTLLGLPPYLTELGFYGNEAPGGICQGSGNCVVFPVTNTLTQVTLTGYKPATEYVVGVVSATDQAYSLPKFVTFMTAPEPVKNVNSSFVGHLGSVSWDPPSNNLASYYKLTYGLAASYNWEQHVLITQLRYVTFADFYRGKMYIVDIFTMYNGQESAPQRAMLSIVLDAPSVPVVTSVTTMTMNVTWRYHGDGGTEAFKLYLAPAPDGFNLTANVSEQTWTSVLQTTSMAGRFEGLHPGLLYVIGVKAITDEVESAISMEVHAAAPLPPENVTVVAGDFTMALTWSPPIDSVFSNYLLTYRPKALRVGNRTRSEVLLESWETGKVVDGLESDVNYLVELSTVSYGVTSEPILLNITTTYTLRPPANVAVIATTTDSITVSWEEAYSSIAIVQNEILYTTMGDLNSTWPSFSDWDVVTSQQTTVQSCGSTVEVMGVPGSRETAVVGSSEASAGALAKVVCQAARASSEVPAGVPMAGVGRIVCELCIFIQALVKTIDNVYDNDYYRLWGGITENGGTMHVTRVLVLMEKLAEVVTDYISYKDIQQINLRRNNIGINVLLVPTSDMMEWNFTSAVGRKRSGRANLTLSGSVLIDKNETFAIPDKSAITFLNFDSLHALLTTSGYLAERRQVINSRIVGVSVDMPPMEPLSVPLAIRFEHFQAGRNPTCVFLDTVNEHGLYNPSGCNLFEHTDDYTVCHCSHLQTAYALLMDVTEEVQVEKVLVSPLTGDIVATTLVTGTLGWYILLRRYMSSHGHVVKNLLLCLVVAEVSSLVNVIDEASIKAFLTDIKELCLGITVLSHLSVLSTFYWLVPLCLQHYLDVLSPRAESPWWRYRVLGWGLPAVVTGVTAGIQYPAYLGLNGKCVLPVDDSLIHAMTAPACFAVLVATTVTILTVRMDHVISKNMKSAVTKKPRMDKIGGEIWRTCVLAILLCIVWPTGYVAMATRSTAFENVFGISNVILGIYIAMFLGLWSQEVRIAYGRKYKKIDYLVEATPRPVPKYIP</sequence>
<dbReference type="InterPro" id="IPR057244">
    <property type="entry name" value="GAIN_B"/>
</dbReference>
<dbReference type="SMART" id="SM00060">
    <property type="entry name" value="FN3"/>
    <property type="match status" value="6"/>
</dbReference>
<feature type="transmembrane region" description="Helical" evidence="6">
    <location>
        <begin position="21"/>
        <end position="40"/>
    </location>
</feature>
<dbReference type="SMART" id="SM00603">
    <property type="entry name" value="LCCL"/>
    <property type="match status" value="1"/>
</dbReference>
<feature type="domain" description="Fibronectin type-III" evidence="10">
    <location>
        <begin position="859"/>
        <end position="950"/>
    </location>
</feature>
<dbReference type="RefSeq" id="XP_035696769.1">
    <property type="nucleotide sequence ID" value="XM_035840876.1"/>
</dbReference>
<dbReference type="InterPro" id="IPR002889">
    <property type="entry name" value="WSC_carb-bd"/>
</dbReference>
<dbReference type="Pfam" id="PF01822">
    <property type="entry name" value="WSC"/>
    <property type="match status" value="1"/>
</dbReference>
<keyword evidence="2 6" id="KW-0812">Transmembrane</keyword>
<dbReference type="InterPro" id="IPR003961">
    <property type="entry name" value="FN3_dom"/>
</dbReference>
<organism evidence="12 13">
    <name type="scientific">Branchiostoma floridae</name>
    <name type="common">Florida lancelet</name>
    <name type="synonym">Amphioxus</name>
    <dbReference type="NCBI Taxonomy" id="7739"/>
    <lineage>
        <taxon>Eukaryota</taxon>
        <taxon>Metazoa</taxon>
        <taxon>Chordata</taxon>
        <taxon>Cephalochordata</taxon>
        <taxon>Leptocardii</taxon>
        <taxon>Amphioxiformes</taxon>
        <taxon>Branchiostomatidae</taxon>
        <taxon>Branchiostoma</taxon>
    </lineage>
</organism>
<feature type="transmembrane region" description="Helical" evidence="6">
    <location>
        <begin position="2163"/>
        <end position="2182"/>
    </location>
</feature>
<dbReference type="PROSITE" id="PS50221">
    <property type="entry name" value="GAIN_B"/>
    <property type="match status" value="1"/>
</dbReference>
<evidence type="ECO:0000256" key="3">
    <source>
        <dbReference type="ARBA" id="ARBA00022989"/>
    </source>
</evidence>
<dbReference type="SUPFAM" id="SSF69848">
    <property type="entry name" value="LCCL domain"/>
    <property type="match status" value="1"/>
</dbReference>
<evidence type="ECO:0000256" key="4">
    <source>
        <dbReference type="ARBA" id="ARBA00023136"/>
    </source>
</evidence>
<dbReference type="PROSITE" id="PS50820">
    <property type="entry name" value="LCCL"/>
    <property type="match status" value="1"/>
</dbReference>
<dbReference type="InterPro" id="IPR017981">
    <property type="entry name" value="GPCR_2-like_7TM"/>
</dbReference>
<dbReference type="Pfam" id="PF00002">
    <property type="entry name" value="7tm_2"/>
    <property type="match status" value="1"/>
</dbReference>
<dbReference type="PROSITE" id="PS50261">
    <property type="entry name" value="G_PROTEIN_RECEP_F2_4"/>
    <property type="match status" value="1"/>
</dbReference>
<dbReference type="InterPro" id="IPR036609">
    <property type="entry name" value="LCCL_sf"/>
</dbReference>
<dbReference type="GeneID" id="118430167"/>
<accession>A0A9J7NAH3</accession>
<dbReference type="Pfam" id="PF00754">
    <property type="entry name" value="F5_F8_type_C"/>
    <property type="match status" value="1"/>
</dbReference>
<dbReference type="InterPro" id="IPR000421">
    <property type="entry name" value="FA58C"/>
</dbReference>
<dbReference type="Proteomes" id="UP000001554">
    <property type="component" value="Chromosome 14"/>
</dbReference>
<reference evidence="12" key="1">
    <citation type="journal article" date="2020" name="Nat. Ecol. Evol.">
        <title>Deeply conserved synteny resolves early events in vertebrate evolution.</title>
        <authorList>
            <person name="Simakov O."/>
            <person name="Marletaz F."/>
            <person name="Yue J.X."/>
            <person name="O'Connell B."/>
            <person name="Jenkins J."/>
            <person name="Brandt A."/>
            <person name="Calef R."/>
            <person name="Tung C.H."/>
            <person name="Huang T.K."/>
            <person name="Schmutz J."/>
            <person name="Satoh N."/>
            <person name="Yu J.K."/>
            <person name="Putnam N.H."/>
            <person name="Green R.E."/>
            <person name="Rokhsar D.S."/>
        </authorList>
    </citation>
    <scope>NUCLEOTIDE SEQUENCE [LARGE SCALE GENOMIC DNA]</scope>
    <source>
        <strain evidence="12">S238N-H82</strain>
    </source>
</reference>
<feature type="domain" description="LCCL" evidence="9">
    <location>
        <begin position="990"/>
        <end position="1086"/>
    </location>
</feature>
<dbReference type="InterPro" id="IPR008979">
    <property type="entry name" value="Galactose-bd-like_sf"/>
</dbReference>
<dbReference type="SUPFAM" id="SSF49265">
    <property type="entry name" value="Fibronectin type III"/>
    <property type="match status" value="4"/>
</dbReference>
<feature type="domain" description="G-protein coupled receptors family 2 profile 2" evidence="8">
    <location>
        <begin position="1931"/>
        <end position="2182"/>
    </location>
</feature>
<dbReference type="GO" id="GO:0005886">
    <property type="term" value="C:plasma membrane"/>
    <property type="evidence" value="ECO:0007669"/>
    <property type="project" value="UniProtKB-SubCell"/>
</dbReference>
<evidence type="ECO:0000259" key="10">
    <source>
        <dbReference type="PROSITE" id="PS50853"/>
    </source>
</evidence>
<evidence type="ECO:0000259" key="9">
    <source>
        <dbReference type="PROSITE" id="PS50820"/>
    </source>
</evidence>
<dbReference type="InterPro" id="IPR022041">
    <property type="entry name" value="Methyltransf_FA"/>
</dbReference>
<keyword evidence="12" id="KW-1185">Reference proteome</keyword>
<dbReference type="SMART" id="SM00321">
    <property type="entry name" value="WSC"/>
    <property type="match status" value="1"/>
</dbReference>
<dbReference type="Gene3D" id="1.20.1070.10">
    <property type="entry name" value="Rhodopsin 7-helix transmembrane proteins"/>
    <property type="match status" value="1"/>
</dbReference>
<dbReference type="PROSITE" id="PS50853">
    <property type="entry name" value="FN3"/>
    <property type="match status" value="3"/>
</dbReference>
<dbReference type="CDD" id="cd00063">
    <property type="entry name" value="FN3"/>
    <property type="match status" value="3"/>
</dbReference>
<dbReference type="GO" id="GO:0004930">
    <property type="term" value="F:G protein-coupled receptor activity"/>
    <property type="evidence" value="ECO:0007669"/>
    <property type="project" value="InterPro"/>
</dbReference>
<dbReference type="Gene3D" id="2.60.220.50">
    <property type="match status" value="1"/>
</dbReference>
<dbReference type="Pfam" id="PF12248">
    <property type="entry name" value="Methyltransf_FA"/>
    <property type="match status" value="3"/>
</dbReference>
<feature type="transmembrane region" description="Helical" evidence="6">
    <location>
        <begin position="2131"/>
        <end position="2151"/>
    </location>
</feature>
<keyword evidence="4 6" id="KW-0472">Membrane</keyword>
<evidence type="ECO:0000259" key="8">
    <source>
        <dbReference type="PROSITE" id="PS50261"/>
    </source>
</evidence>
<dbReference type="SMART" id="SM00303">
    <property type="entry name" value="GPS"/>
    <property type="match status" value="1"/>
</dbReference>
<dbReference type="InterPro" id="IPR000832">
    <property type="entry name" value="GPCR_2_secretin-like"/>
</dbReference>
<evidence type="ECO:0000256" key="6">
    <source>
        <dbReference type="SAM" id="Phobius"/>
    </source>
</evidence>
<dbReference type="PROSITE" id="PS51212">
    <property type="entry name" value="WSC"/>
    <property type="match status" value="1"/>
</dbReference>
<keyword evidence="5" id="KW-1015">Disulfide bond</keyword>
<dbReference type="Gene3D" id="2.60.40.10">
    <property type="entry name" value="Immunoglobulins"/>
    <property type="match status" value="5"/>
</dbReference>
<feature type="domain" description="Fibronectin type-III" evidence="10">
    <location>
        <begin position="1289"/>
        <end position="1382"/>
    </location>
</feature>
<evidence type="ECO:0000259" key="11">
    <source>
        <dbReference type="PROSITE" id="PS51212"/>
    </source>
</evidence>
<dbReference type="InterPro" id="IPR013783">
    <property type="entry name" value="Ig-like_fold"/>
</dbReference>
<name>A0A9J7NAH3_BRAFL</name>
<feature type="transmembrane region" description="Helical" evidence="6">
    <location>
        <begin position="1998"/>
        <end position="2021"/>
    </location>
</feature>
<comment type="subcellular location">
    <subcellularLocation>
        <location evidence="1">Membrane</location>
        <topology evidence="1">Multi-pass membrane protein</topology>
    </subcellularLocation>
</comment>
<dbReference type="OrthoDB" id="2142040at2759"/>
<dbReference type="PANTHER" id="PTHR36695">
    <property type="entry name" value="AGAP008648-PA"/>
    <property type="match status" value="1"/>
</dbReference>
<dbReference type="InterPro" id="IPR036116">
    <property type="entry name" value="FN3_sf"/>
</dbReference>